<evidence type="ECO:0000313" key="2">
    <source>
        <dbReference type="EMBL" id="TPX14059.1"/>
    </source>
</evidence>
<organism evidence="2 3">
    <name type="scientific">Thyridium curvatum</name>
    <dbReference type="NCBI Taxonomy" id="1093900"/>
    <lineage>
        <taxon>Eukaryota</taxon>
        <taxon>Fungi</taxon>
        <taxon>Dikarya</taxon>
        <taxon>Ascomycota</taxon>
        <taxon>Pezizomycotina</taxon>
        <taxon>Sordariomycetes</taxon>
        <taxon>Sordariomycetidae</taxon>
        <taxon>Thyridiales</taxon>
        <taxon>Thyridiaceae</taxon>
        <taxon>Thyridium</taxon>
    </lineage>
</organism>
<dbReference type="AlphaFoldDB" id="A0A507B9I9"/>
<gene>
    <name evidence="2" type="ORF">E0L32_000453</name>
</gene>
<dbReference type="GO" id="GO:0005666">
    <property type="term" value="C:RNA polymerase III complex"/>
    <property type="evidence" value="ECO:0007669"/>
    <property type="project" value="TreeGrafter"/>
</dbReference>
<dbReference type="EMBL" id="SKBQ01000002">
    <property type="protein sequence ID" value="TPX14059.1"/>
    <property type="molecule type" value="Genomic_DNA"/>
</dbReference>
<feature type="region of interest" description="Disordered" evidence="1">
    <location>
        <begin position="204"/>
        <end position="240"/>
    </location>
</feature>
<dbReference type="RefSeq" id="XP_030995770.1">
    <property type="nucleotide sequence ID" value="XM_031138958.1"/>
</dbReference>
<name>A0A507B9I9_9PEZI</name>
<feature type="compositionally biased region" description="Basic and acidic residues" evidence="1">
    <location>
        <begin position="372"/>
        <end position="400"/>
    </location>
</feature>
<evidence type="ECO:0000256" key="1">
    <source>
        <dbReference type="SAM" id="MobiDB-lite"/>
    </source>
</evidence>
<keyword evidence="3" id="KW-1185">Reference proteome</keyword>
<evidence type="ECO:0000313" key="3">
    <source>
        <dbReference type="Proteomes" id="UP000319257"/>
    </source>
</evidence>
<feature type="compositionally biased region" description="Basic and acidic residues" evidence="1">
    <location>
        <begin position="204"/>
        <end position="213"/>
    </location>
</feature>
<accession>A0A507B9I9</accession>
<dbReference type="STRING" id="1093900.A0A507B9I9"/>
<reference evidence="2 3" key="1">
    <citation type="submission" date="2019-06" db="EMBL/GenBank/DDBJ databases">
        <title>Draft genome sequence of the filamentous fungus Phialemoniopsis curvata isolated from diesel fuel.</title>
        <authorList>
            <person name="Varaljay V.A."/>
            <person name="Lyon W.J."/>
            <person name="Crouch A.L."/>
            <person name="Drake C.E."/>
            <person name="Hollomon J.M."/>
            <person name="Nadeau L.J."/>
            <person name="Nunn H.S."/>
            <person name="Stevenson B.S."/>
            <person name="Bojanowski C.L."/>
            <person name="Crookes-Goodson W.J."/>
        </authorList>
    </citation>
    <scope>NUCLEOTIDE SEQUENCE [LARGE SCALE GENOMIC DNA]</scope>
    <source>
        <strain evidence="2 3">D216</strain>
    </source>
</reference>
<feature type="region of interest" description="Disordered" evidence="1">
    <location>
        <begin position="304"/>
        <end position="423"/>
    </location>
</feature>
<protein>
    <submittedName>
        <fullName evidence="2">Uncharacterized protein</fullName>
    </submittedName>
</protein>
<feature type="compositionally biased region" description="Basic residues" evidence="1">
    <location>
        <begin position="401"/>
        <end position="413"/>
    </location>
</feature>
<feature type="compositionally biased region" description="Gly residues" evidence="1">
    <location>
        <begin position="215"/>
        <end position="238"/>
    </location>
</feature>
<dbReference type="Pfam" id="PF04801">
    <property type="entry name" value="RPC5"/>
    <property type="match status" value="1"/>
</dbReference>
<dbReference type="PANTHER" id="PTHR12069">
    <property type="entry name" value="DNA-DIRECTED RNA POLYMERASES III 80 KDA POLYPEPTIDE RNA POLYMERASE III SUBUNIT 5"/>
    <property type="match status" value="1"/>
</dbReference>
<dbReference type="Proteomes" id="UP000319257">
    <property type="component" value="Unassembled WGS sequence"/>
</dbReference>
<proteinExistence type="predicted"/>
<dbReference type="GeneID" id="41967900"/>
<sequence length="423" mass="43858">MADPQPQPPQDDPDPIVASYSVFLKPDLPQNQRLLVLQHPNVQDGGSRTPPPPTELRIKPRTGMVELDLPIDLSAAYDKDKGQRWGGVLARSVQAKAGGSLGLAGGFGIGAPPQRAGGGRGGAGGGGGSRLAALGDEDLAVDWNEAVRTDRVLRTQTLGGMATGPEQREARYMVGVFQGNTLHLTPATASVHLRPQLHHIDATAEAERTKPREGGAPGSGAAGAGGPGGGGGGAGAGGKEAPARAIHMTIKSAGGDGDEVTTETMADRLRAVQTEGWRRMTYHGEDTDAAWAMYDETLVLRDHTSTSGDNTAQPEQEDNNNSSSNSKDKGKGKEPAASTDVPGPSAEGLSRRFGGLRTDWGEEETLRAISGLRKDKDGVVVKVEPPAESKADAKAAETKKGKGGRAAGRKTARGKASTAMEID</sequence>
<feature type="compositionally biased region" description="Polar residues" evidence="1">
    <location>
        <begin position="305"/>
        <end position="314"/>
    </location>
</feature>
<dbReference type="OrthoDB" id="340681at2759"/>
<dbReference type="GO" id="GO:0042797">
    <property type="term" value="P:tRNA transcription by RNA polymerase III"/>
    <property type="evidence" value="ECO:0007669"/>
    <property type="project" value="TreeGrafter"/>
</dbReference>
<dbReference type="InterPro" id="IPR006886">
    <property type="entry name" value="RNA_pol_III_Rpc5"/>
</dbReference>
<dbReference type="PANTHER" id="PTHR12069:SF0">
    <property type="entry name" value="DNA-DIRECTED RNA POLYMERASE III SUBUNIT RPC5"/>
    <property type="match status" value="1"/>
</dbReference>
<comment type="caution">
    <text evidence="2">The sequence shown here is derived from an EMBL/GenBank/DDBJ whole genome shotgun (WGS) entry which is preliminary data.</text>
</comment>
<dbReference type="InParanoid" id="A0A507B9I9"/>